<dbReference type="RefSeq" id="XP_055879907.1">
    <property type="nucleotide sequence ID" value="XM_056023932.1"/>
</dbReference>
<dbReference type="GeneID" id="129925172"/>
<evidence type="ECO:0000313" key="1">
    <source>
        <dbReference type="Proteomes" id="UP001165740"/>
    </source>
</evidence>
<proteinExistence type="predicted"/>
<evidence type="ECO:0000313" key="2">
    <source>
        <dbReference type="RefSeq" id="XP_055879907.1"/>
    </source>
</evidence>
<protein>
    <submittedName>
        <fullName evidence="2">Uncharacterized protein LOC129925172</fullName>
    </submittedName>
</protein>
<dbReference type="AlphaFoldDB" id="A0A9W2ZY11"/>
<name>A0A9W2ZY11_BIOGL</name>
<keyword evidence="1" id="KW-1185">Reference proteome</keyword>
<reference evidence="2" key="1">
    <citation type="submission" date="2025-08" db="UniProtKB">
        <authorList>
            <consortium name="RefSeq"/>
        </authorList>
    </citation>
    <scope>IDENTIFICATION</scope>
</reference>
<sequence>MKTWINLGLIKKKVNKKCKYRYVYVLKKGKPIRKRSFFKNSHPIVIKDFLDRKQKNPLTQKINFLHGLKQVLNMAVKYCTDFIIPEVGEYCGTDGDLQRLSHEVVSHKIHLDTLDTLVETIHDIGYKDKEIFRCFTAADFLNDHNILSCPCRNPIYFHYYKKMEKCLTQDNVAFSSQGLRNKRTFFLTLQKCVHSLSVRNPKQYS</sequence>
<accession>A0A9W2ZY11</accession>
<dbReference type="Proteomes" id="UP001165740">
    <property type="component" value="Chromosome 3"/>
</dbReference>
<gene>
    <name evidence="2" type="primary">LOC129925172</name>
</gene>
<dbReference type="OrthoDB" id="6191032at2759"/>
<organism evidence="1 2">
    <name type="scientific">Biomphalaria glabrata</name>
    <name type="common">Bloodfluke planorb</name>
    <name type="synonym">Freshwater snail</name>
    <dbReference type="NCBI Taxonomy" id="6526"/>
    <lineage>
        <taxon>Eukaryota</taxon>
        <taxon>Metazoa</taxon>
        <taxon>Spiralia</taxon>
        <taxon>Lophotrochozoa</taxon>
        <taxon>Mollusca</taxon>
        <taxon>Gastropoda</taxon>
        <taxon>Heterobranchia</taxon>
        <taxon>Euthyneura</taxon>
        <taxon>Panpulmonata</taxon>
        <taxon>Hygrophila</taxon>
        <taxon>Lymnaeoidea</taxon>
        <taxon>Planorbidae</taxon>
        <taxon>Biomphalaria</taxon>
    </lineage>
</organism>